<evidence type="ECO:0000313" key="4">
    <source>
        <dbReference type="Proteomes" id="UP000000305"/>
    </source>
</evidence>
<reference evidence="3 4" key="1">
    <citation type="journal article" date="2011" name="Science">
        <title>The ecoresponsive genome of Daphnia pulex.</title>
        <authorList>
            <person name="Colbourne J.K."/>
            <person name="Pfrender M.E."/>
            <person name="Gilbert D."/>
            <person name="Thomas W.K."/>
            <person name="Tucker A."/>
            <person name="Oakley T.H."/>
            <person name="Tokishita S."/>
            <person name="Aerts A."/>
            <person name="Arnold G.J."/>
            <person name="Basu M.K."/>
            <person name="Bauer D.J."/>
            <person name="Caceres C.E."/>
            <person name="Carmel L."/>
            <person name="Casola C."/>
            <person name="Choi J.H."/>
            <person name="Detter J.C."/>
            <person name="Dong Q."/>
            <person name="Dusheyko S."/>
            <person name="Eads B.D."/>
            <person name="Frohlich T."/>
            <person name="Geiler-Samerotte K.A."/>
            <person name="Gerlach D."/>
            <person name="Hatcher P."/>
            <person name="Jogdeo S."/>
            <person name="Krijgsveld J."/>
            <person name="Kriventseva E.V."/>
            <person name="Kultz D."/>
            <person name="Laforsch C."/>
            <person name="Lindquist E."/>
            <person name="Lopez J."/>
            <person name="Manak J.R."/>
            <person name="Muller J."/>
            <person name="Pangilinan J."/>
            <person name="Patwardhan R.P."/>
            <person name="Pitluck S."/>
            <person name="Pritham E.J."/>
            <person name="Rechtsteiner A."/>
            <person name="Rho M."/>
            <person name="Rogozin I.B."/>
            <person name="Sakarya O."/>
            <person name="Salamov A."/>
            <person name="Schaack S."/>
            <person name="Shapiro H."/>
            <person name="Shiga Y."/>
            <person name="Skalitzky C."/>
            <person name="Smith Z."/>
            <person name="Souvorov A."/>
            <person name="Sung W."/>
            <person name="Tang Z."/>
            <person name="Tsuchiya D."/>
            <person name="Tu H."/>
            <person name="Vos H."/>
            <person name="Wang M."/>
            <person name="Wolf Y.I."/>
            <person name="Yamagata H."/>
            <person name="Yamada T."/>
            <person name="Ye Y."/>
            <person name="Shaw J.R."/>
            <person name="Andrews J."/>
            <person name="Crease T.J."/>
            <person name="Tang H."/>
            <person name="Lucas S.M."/>
            <person name="Robertson H.M."/>
            <person name="Bork P."/>
            <person name="Koonin E.V."/>
            <person name="Zdobnov E.M."/>
            <person name="Grigoriev I.V."/>
            <person name="Lynch M."/>
            <person name="Boore J.L."/>
        </authorList>
    </citation>
    <scope>NUCLEOTIDE SEQUENCE [LARGE SCALE GENOMIC DNA]</scope>
</reference>
<dbReference type="KEGG" id="dpx:DAPPUDRAFT_324200"/>
<evidence type="ECO:0000313" key="3">
    <source>
        <dbReference type="EMBL" id="EFX74613.1"/>
    </source>
</evidence>
<evidence type="ECO:0000256" key="1">
    <source>
        <dbReference type="SAM" id="MobiDB-lite"/>
    </source>
</evidence>
<dbReference type="InterPro" id="IPR000008">
    <property type="entry name" value="C2_dom"/>
</dbReference>
<dbReference type="GO" id="GO:0010628">
    <property type="term" value="P:positive regulation of gene expression"/>
    <property type="evidence" value="ECO:0000318"/>
    <property type="project" value="GO_Central"/>
</dbReference>
<dbReference type="Gene3D" id="2.60.40.150">
    <property type="entry name" value="C2 domain"/>
    <property type="match status" value="1"/>
</dbReference>
<proteinExistence type="predicted"/>
<protein>
    <recommendedName>
        <fullName evidence="2">C2 domain-containing protein</fullName>
    </recommendedName>
</protein>
<dbReference type="Pfam" id="PF00168">
    <property type="entry name" value="C2"/>
    <property type="match status" value="1"/>
</dbReference>
<dbReference type="SUPFAM" id="SSF49562">
    <property type="entry name" value="C2 domain (Calcium/lipid-binding domain, CaLB)"/>
    <property type="match status" value="1"/>
</dbReference>
<keyword evidence="4" id="KW-1185">Reference proteome</keyword>
<feature type="compositionally biased region" description="Low complexity" evidence="1">
    <location>
        <begin position="102"/>
        <end position="111"/>
    </location>
</feature>
<feature type="compositionally biased region" description="Basic and acidic residues" evidence="1">
    <location>
        <begin position="143"/>
        <end position="163"/>
    </location>
</feature>
<organism evidence="3 4">
    <name type="scientific">Daphnia pulex</name>
    <name type="common">Water flea</name>
    <dbReference type="NCBI Taxonomy" id="6669"/>
    <lineage>
        <taxon>Eukaryota</taxon>
        <taxon>Metazoa</taxon>
        <taxon>Ecdysozoa</taxon>
        <taxon>Arthropoda</taxon>
        <taxon>Crustacea</taxon>
        <taxon>Branchiopoda</taxon>
        <taxon>Diplostraca</taxon>
        <taxon>Cladocera</taxon>
        <taxon>Anomopoda</taxon>
        <taxon>Daphniidae</taxon>
        <taxon>Daphnia</taxon>
    </lineage>
</organism>
<dbReference type="Proteomes" id="UP000000305">
    <property type="component" value="Unassembled WGS sequence"/>
</dbReference>
<accession>E9H0Z9</accession>
<evidence type="ECO:0000259" key="2">
    <source>
        <dbReference type="Pfam" id="PF00168"/>
    </source>
</evidence>
<dbReference type="AlphaFoldDB" id="E9H0Z9"/>
<gene>
    <name evidence="3" type="ORF">DAPPUDRAFT_324200</name>
</gene>
<dbReference type="InterPro" id="IPR035892">
    <property type="entry name" value="C2_domain_sf"/>
</dbReference>
<feature type="domain" description="C2" evidence="2">
    <location>
        <begin position="169"/>
        <end position="272"/>
    </location>
</feature>
<feature type="region of interest" description="Disordered" evidence="1">
    <location>
        <begin position="94"/>
        <end position="166"/>
    </location>
</feature>
<dbReference type="InParanoid" id="E9H0Z9"/>
<dbReference type="HOGENOM" id="CLU_931438_0_0_1"/>
<dbReference type="EMBL" id="GL732582">
    <property type="protein sequence ID" value="EFX74613.1"/>
    <property type="molecule type" value="Genomic_DNA"/>
</dbReference>
<dbReference type="PANTHER" id="PTHR47800:SF5">
    <property type="entry name" value="FER-1-LIKE PROTEIN 6"/>
    <property type="match status" value="1"/>
</dbReference>
<dbReference type="PANTHER" id="PTHR47800">
    <property type="entry name" value="C2 DOMAIN-CONTAINING PROTEIN"/>
    <property type="match status" value="1"/>
</dbReference>
<name>E9H0Z9_DAPPU</name>
<sequence>MFTIKLKKSSILGLKTSTVGSAVFKVSNLMKNQVNTLKLYDQNSYPVGKSCVELEIKIKYPLMEDIPSPEIVSEPKDTPVLGETELLEIAEETIIPEESEQVEQQPSKVQSNKSNENQFRHKPGDRQVLPPNHEKSQLLQNRAMDEKPEAAPEPHPDCEEGNRTPKKNFQIKVVRGVNFPEAKDSDKYYVSMRVEEWYARDIRHLVRKIKTKIIRGSQPEWNEDYIIKTEYQYRFLLIIEVKKLSYFGLMTSTVGFVKLRMSTCDEGLTQLQLYDKSRNRVGDACLEVEIHRPAQVKRQ</sequence>